<accession>A0A6B0GJU2</accession>
<dbReference type="Proteomes" id="UP000451471">
    <property type="component" value="Unassembled WGS sequence"/>
</dbReference>
<keyword evidence="1" id="KW-0472">Membrane</keyword>
<gene>
    <name evidence="2" type="ORF">GQS65_11540</name>
</gene>
<proteinExistence type="predicted"/>
<organism evidence="2 3">
    <name type="scientific">Halomarina oriensis</name>
    <dbReference type="NCBI Taxonomy" id="671145"/>
    <lineage>
        <taxon>Archaea</taxon>
        <taxon>Methanobacteriati</taxon>
        <taxon>Methanobacteriota</taxon>
        <taxon>Stenosarchaea group</taxon>
        <taxon>Halobacteria</taxon>
        <taxon>Halobacteriales</taxon>
        <taxon>Natronomonadaceae</taxon>
        <taxon>Halomarina</taxon>
    </lineage>
</organism>
<keyword evidence="1" id="KW-0812">Transmembrane</keyword>
<comment type="caution">
    <text evidence="2">The sequence shown here is derived from an EMBL/GenBank/DDBJ whole genome shotgun (WGS) entry which is preliminary data.</text>
</comment>
<reference evidence="2 3" key="1">
    <citation type="submission" date="2019-12" db="EMBL/GenBank/DDBJ databases">
        <title>Halocatena pleomorpha gen. nov. sp. nov., an extremely halophilic archaeon of family Halobacteriaceae isolated from saltpan soil.</title>
        <authorList>
            <person name="Pal Y."/>
            <person name="Verma A."/>
            <person name="Krishnamurthi S."/>
            <person name="Kumar P."/>
        </authorList>
    </citation>
    <scope>NUCLEOTIDE SEQUENCE [LARGE SCALE GENOMIC DNA]</scope>
    <source>
        <strain evidence="2 3">JCM 16495</strain>
    </source>
</reference>
<evidence type="ECO:0000313" key="2">
    <source>
        <dbReference type="EMBL" id="MWG35112.1"/>
    </source>
</evidence>
<dbReference type="AlphaFoldDB" id="A0A6B0GJU2"/>
<feature type="transmembrane region" description="Helical" evidence="1">
    <location>
        <begin position="87"/>
        <end position="106"/>
    </location>
</feature>
<keyword evidence="1" id="KW-1133">Transmembrane helix</keyword>
<keyword evidence="3" id="KW-1185">Reference proteome</keyword>
<name>A0A6B0GJU2_9EURY</name>
<sequence>MPLVVGVFVAVAGVLLLIQPAVRSVTVFGVEAPPFVLAPAPLSLGLAIGTVGFFRRGERTVALAHGIGAVGFGAMFLATGIGGPTVLWFGIAVVLGGAVFLVVDVLRPD</sequence>
<dbReference type="EMBL" id="WSZK01000017">
    <property type="protein sequence ID" value="MWG35112.1"/>
    <property type="molecule type" value="Genomic_DNA"/>
</dbReference>
<evidence type="ECO:0000313" key="3">
    <source>
        <dbReference type="Proteomes" id="UP000451471"/>
    </source>
</evidence>
<feature type="transmembrane region" description="Helical" evidence="1">
    <location>
        <begin position="34"/>
        <end position="54"/>
    </location>
</feature>
<protein>
    <recommendedName>
        <fullName evidence="4">Integral membrane protein</fullName>
    </recommendedName>
</protein>
<evidence type="ECO:0008006" key="4">
    <source>
        <dbReference type="Google" id="ProtNLM"/>
    </source>
</evidence>
<feature type="transmembrane region" description="Helical" evidence="1">
    <location>
        <begin position="61"/>
        <end position="81"/>
    </location>
</feature>
<evidence type="ECO:0000256" key="1">
    <source>
        <dbReference type="SAM" id="Phobius"/>
    </source>
</evidence>